<dbReference type="RefSeq" id="WP_071082432.1">
    <property type="nucleotide sequence ID" value="NZ_MBLM01000018.1"/>
</dbReference>
<dbReference type="NCBIfam" id="NF006100">
    <property type="entry name" value="PRK08252.1"/>
    <property type="match status" value="1"/>
</dbReference>
<dbReference type="EMBL" id="MBLM01000018">
    <property type="protein sequence ID" value="OHV44765.1"/>
    <property type="molecule type" value="Genomic_DNA"/>
</dbReference>
<dbReference type="GO" id="GO:0006635">
    <property type="term" value="P:fatty acid beta-oxidation"/>
    <property type="evidence" value="ECO:0007669"/>
    <property type="project" value="TreeGrafter"/>
</dbReference>
<keyword evidence="7" id="KW-1185">Reference proteome</keyword>
<dbReference type="Gene3D" id="1.10.12.10">
    <property type="entry name" value="Lyase 2-enoyl-coa Hydratase, Chain A, domain 2"/>
    <property type="match status" value="1"/>
</dbReference>
<dbReference type="SUPFAM" id="SSF52096">
    <property type="entry name" value="ClpP/crotonase"/>
    <property type="match status" value="1"/>
</dbReference>
<name>A0A1S1RH91_9ACTN</name>
<organism evidence="6 7">
    <name type="scientific">Parafrankia colletiae</name>
    <dbReference type="NCBI Taxonomy" id="573497"/>
    <lineage>
        <taxon>Bacteria</taxon>
        <taxon>Bacillati</taxon>
        <taxon>Actinomycetota</taxon>
        <taxon>Actinomycetes</taxon>
        <taxon>Frankiales</taxon>
        <taxon>Frankiaceae</taxon>
        <taxon>Parafrankia</taxon>
    </lineage>
</organism>
<dbReference type="AlphaFoldDB" id="A0A1S1RH91"/>
<evidence type="ECO:0000256" key="3">
    <source>
        <dbReference type="ARBA" id="ARBA00023239"/>
    </source>
</evidence>
<dbReference type="Gene3D" id="3.90.226.10">
    <property type="entry name" value="2-enoyl-CoA Hydratase, Chain A, domain 1"/>
    <property type="match status" value="1"/>
</dbReference>
<comment type="similarity">
    <text evidence="1 4">Belongs to the enoyl-CoA hydratase/isomerase family.</text>
</comment>
<evidence type="ECO:0000256" key="5">
    <source>
        <dbReference type="SAM" id="MobiDB-lite"/>
    </source>
</evidence>
<protein>
    <submittedName>
        <fullName evidence="6">Enoyl-CoA hydratase</fullName>
    </submittedName>
</protein>
<dbReference type="CDD" id="cd06558">
    <property type="entry name" value="crotonase-like"/>
    <property type="match status" value="1"/>
</dbReference>
<keyword evidence="2" id="KW-0443">Lipid metabolism</keyword>
<evidence type="ECO:0000313" key="7">
    <source>
        <dbReference type="Proteomes" id="UP000179627"/>
    </source>
</evidence>
<dbReference type="InterPro" id="IPR018376">
    <property type="entry name" value="Enoyl-CoA_hyd/isom_CS"/>
</dbReference>
<dbReference type="InterPro" id="IPR029045">
    <property type="entry name" value="ClpP/crotonase-like_dom_sf"/>
</dbReference>
<evidence type="ECO:0000256" key="2">
    <source>
        <dbReference type="ARBA" id="ARBA00023098"/>
    </source>
</evidence>
<dbReference type="OrthoDB" id="4284283at2"/>
<dbReference type="InterPro" id="IPR001753">
    <property type="entry name" value="Enoyl-CoA_hydra/iso"/>
</dbReference>
<feature type="region of interest" description="Disordered" evidence="5">
    <location>
        <begin position="1"/>
        <end position="27"/>
    </location>
</feature>
<evidence type="ECO:0000256" key="4">
    <source>
        <dbReference type="RuleBase" id="RU003707"/>
    </source>
</evidence>
<dbReference type="Pfam" id="PF00378">
    <property type="entry name" value="ECH_1"/>
    <property type="match status" value="1"/>
</dbReference>
<reference evidence="7" key="1">
    <citation type="submission" date="2016-07" db="EMBL/GenBank/DDBJ databases">
        <title>Sequence Frankia sp. strain CcI1.17.</title>
        <authorList>
            <person name="Ghodhbane-Gtari F."/>
            <person name="Swanson E."/>
            <person name="Gueddou A."/>
            <person name="Morris K."/>
            <person name="Hezbri K."/>
            <person name="Ktari A."/>
            <person name="Nouioui I."/>
            <person name="Abebe-Akele F."/>
            <person name="Simpson S."/>
            <person name="Thomas K."/>
            <person name="Gtari M."/>
            <person name="Tisa L.S."/>
            <person name="Hurst S."/>
        </authorList>
    </citation>
    <scope>NUCLEOTIDE SEQUENCE [LARGE SCALE GENOMIC DNA]</scope>
    <source>
        <strain evidence="7">Cc1.17</strain>
    </source>
</reference>
<proteinExistence type="inferred from homology"/>
<evidence type="ECO:0000256" key="1">
    <source>
        <dbReference type="ARBA" id="ARBA00005254"/>
    </source>
</evidence>
<dbReference type="Proteomes" id="UP000179627">
    <property type="component" value="Unassembled WGS sequence"/>
</dbReference>
<dbReference type="PANTHER" id="PTHR11941">
    <property type="entry name" value="ENOYL-COA HYDRATASE-RELATED"/>
    <property type="match status" value="1"/>
</dbReference>
<feature type="region of interest" description="Disordered" evidence="5">
    <location>
        <begin position="258"/>
        <end position="277"/>
    </location>
</feature>
<gene>
    <name evidence="6" type="ORF">CC117_32200</name>
</gene>
<dbReference type="InterPro" id="IPR014748">
    <property type="entry name" value="Enoyl-CoA_hydra_C"/>
</dbReference>
<dbReference type="PANTHER" id="PTHR11941:SF169">
    <property type="entry name" value="(7AS)-7A-METHYL-1,5-DIOXO-2,3,5,6,7,7A-HEXAHYDRO-1H-INDENE-CARBOXYL-COA HYDROLASE"/>
    <property type="match status" value="1"/>
</dbReference>
<accession>A0A1S1RH91</accession>
<feature type="compositionally biased region" description="Basic and acidic residues" evidence="5">
    <location>
        <begin position="1"/>
        <end position="11"/>
    </location>
</feature>
<keyword evidence="3" id="KW-0456">Lyase</keyword>
<dbReference type="GO" id="GO:0016829">
    <property type="term" value="F:lyase activity"/>
    <property type="evidence" value="ECO:0007669"/>
    <property type="project" value="UniProtKB-KW"/>
</dbReference>
<evidence type="ECO:0000313" key="6">
    <source>
        <dbReference type="EMBL" id="OHV44765.1"/>
    </source>
</evidence>
<sequence length="277" mass="29309">MAELETPRPERPAPTAAPVPAPADGDELIRTEHGRVLVLTMNRPAARNAMSLSLATAIAAALDELDARDDLSVGIITGANGTFCAGMDLKGFSRGERPVVPGRGFAGVTHQPPRKPLIAAVEGYALAGGFEIVLSCDLVVASRTANFGLPEVKRGLTAAAGGLLRLQRRIPYHLAMELVLTGRMWPATDAADVHLVNRLTEPGEALGAALDLAGEIAANAPLSLAASKQVLARSVDWSLEEGFERQEEFVAQVRTSADAQEGARAFAEKRPPRWTGR</sequence>
<comment type="caution">
    <text evidence="6">The sequence shown here is derived from an EMBL/GenBank/DDBJ whole genome shotgun (WGS) entry which is preliminary data.</text>
</comment>
<dbReference type="PROSITE" id="PS00166">
    <property type="entry name" value="ENOYL_COA_HYDRATASE"/>
    <property type="match status" value="1"/>
</dbReference>